<keyword evidence="1" id="KW-0472">Membrane</keyword>
<feature type="transmembrane region" description="Helical" evidence="1">
    <location>
        <begin position="311"/>
        <end position="334"/>
    </location>
</feature>
<dbReference type="AlphaFoldDB" id="A0ABD3XEY6"/>
<evidence type="ECO:0000256" key="1">
    <source>
        <dbReference type="SAM" id="Phobius"/>
    </source>
</evidence>
<sequence length="659" mass="74382">SKIETYVNGGNVTLCMDGLQINGTQSLEIHLYSFISKDHVRNVMLYNPKENQADQISVSSHYTGRIEKLKINNQLVSNLLLSNPVNNQSEEKSVNKHESGGTFKINNSLCFLLLNVTFIDSGNYTVSTMGDSVVKGKTGLLVARQTVFGQHDTLMNITFMCNKTNISSIKIEMMLHTQVYPVVIYDVSHANCTEVGDVFKNQIESCLFNGITLSLTIRSLTWLEKGTYVAWGDMTFLLDSIFVEIEDTKRSSLETRKGYVTLLSTVNGPTDSSKFANETGSKLATINGYQTSSNEAMNGLSPPSSNDNSELLLVTAIVVVVVAACLAMIGFWMIRHRKVPTTKTERKSPGNSFGNLYKIDNELITPETTRLVLRPNDNAVSLTDVHKGHVNIRRTEENIIHRRFDCADSSTTRTTRNVQIDSRAHLYDHISENQDHCWPWESNLLLKPHSTESVAEQRVLYDYVVQHSFMTLRPPAPDPVVNRKSKFGGTSDHGLSWYRRIDLTSASRLDKSYALTNKQRYMESNSTLSRSEPEICHSINEFAPSSYFELECIRATGTMNSPSCLLNSVAQNWRNVENSNNTNFIPKSEFVELRDKSKHEQVAPVLQYDLPQCHVDPTSMDRRHRKSLSLDDMMAVQSIRWSRRRSARCCTKSDCYDSL</sequence>
<dbReference type="EMBL" id="JBJQND010000002">
    <property type="protein sequence ID" value="KAL3884829.1"/>
    <property type="molecule type" value="Genomic_DNA"/>
</dbReference>
<keyword evidence="1" id="KW-1133">Transmembrane helix</keyword>
<feature type="non-terminal residue" evidence="2">
    <location>
        <position position="1"/>
    </location>
</feature>
<name>A0ABD3XEY6_SINWO</name>
<dbReference type="Proteomes" id="UP001634394">
    <property type="component" value="Unassembled WGS sequence"/>
</dbReference>
<evidence type="ECO:0000313" key="2">
    <source>
        <dbReference type="EMBL" id="KAL3884829.1"/>
    </source>
</evidence>
<proteinExistence type="predicted"/>
<accession>A0ABD3XEY6</accession>
<organism evidence="2 3">
    <name type="scientific">Sinanodonta woodiana</name>
    <name type="common">Chinese pond mussel</name>
    <name type="synonym">Anodonta woodiana</name>
    <dbReference type="NCBI Taxonomy" id="1069815"/>
    <lineage>
        <taxon>Eukaryota</taxon>
        <taxon>Metazoa</taxon>
        <taxon>Spiralia</taxon>
        <taxon>Lophotrochozoa</taxon>
        <taxon>Mollusca</taxon>
        <taxon>Bivalvia</taxon>
        <taxon>Autobranchia</taxon>
        <taxon>Heteroconchia</taxon>
        <taxon>Palaeoheterodonta</taxon>
        <taxon>Unionida</taxon>
        <taxon>Unionoidea</taxon>
        <taxon>Unionidae</taxon>
        <taxon>Unioninae</taxon>
        <taxon>Sinanodonta</taxon>
    </lineage>
</organism>
<comment type="caution">
    <text evidence="2">The sequence shown here is derived from an EMBL/GenBank/DDBJ whole genome shotgun (WGS) entry which is preliminary data.</text>
</comment>
<protein>
    <submittedName>
        <fullName evidence="2">Uncharacterized protein</fullName>
    </submittedName>
</protein>
<keyword evidence="3" id="KW-1185">Reference proteome</keyword>
<gene>
    <name evidence="2" type="ORF">ACJMK2_024930</name>
</gene>
<reference evidence="2 3" key="1">
    <citation type="submission" date="2024-11" db="EMBL/GenBank/DDBJ databases">
        <title>Chromosome-level genome assembly of the freshwater bivalve Anodonta woodiana.</title>
        <authorList>
            <person name="Chen X."/>
        </authorList>
    </citation>
    <scope>NUCLEOTIDE SEQUENCE [LARGE SCALE GENOMIC DNA]</scope>
    <source>
        <strain evidence="2">MN2024</strain>
        <tissue evidence="2">Gills</tissue>
    </source>
</reference>
<keyword evidence="1" id="KW-0812">Transmembrane</keyword>
<evidence type="ECO:0000313" key="3">
    <source>
        <dbReference type="Proteomes" id="UP001634394"/>
    </source>
</evidence>